<keyword evidence="7" id="KW-0560">Oxidoreductase</keyword>
<dbReference type="InterPro" id="IPR030475">
    <property type="entry name" value="RNR_small_AS"/>
</dbReference>
<keyword evidence="6" id="KW-0479">Metal-binding</keyword>
<evidence type="ECO:0000256" key="11">
    <source>
        <dbReference type="ARBA" id="ARBA00040401"/>
    </source>
</evidence>
<dbReference type="Gene3D" id="1.10.620.20">
    <property type="entry name" value="Ribonucleotide Reductase, subunit A"/>
    <property type="match status" value="1"/>
</dbReference>
<dbReference type="GO" id="GO:0046872">
    <property type="term" value="F:metal ion binding"/>
    <property type="evidence" value="ECO:0007669"/>
    <property type="project" value="UniProtKB-KW"/>
</dbReference>
<feature type="region of interest" description="Disordered" evidence="13">
    <location>
        <begin position="192"/>
        <end position="225"/>
    </location>
</feature>
<evidence type="ECO:0000256" key="3">
    <source>
        <dbReference type="ARBA" id="ARBA00012274"/>
    </source>
</evidence>
<evidence type="ECO:0000256" key="13">
    <source>
        <dbReference type="SAM" id="MobiDB-lite"/>
    </source>
</evidence>
<dbReference type="PANTHER" id="PTHR23409">
    <property type="entry name" value="RIBONUCLEOSIDE-DIPHOSPHATE REDUCTASE SMALL CHAIN"/>
    <property type="match status" value="1"/>
</dbReference>
<reference evidence="14" key="2">
    <citation type="submission" date="2004-02" db="EMBL/GenBank/DDBJ databases">
        <authorList>
            <consortium name="Genoscope"/>
            <consortium name="Whitehead Institute Centre for Genome Research"/>
        </authorList>
    </citation>
    <scope>NUCLEOTIDE SEQUENCE</scope>
</reference>
<proteinExistence type="predicted"/>
<keyword evidence="4" id="KW-0963">Cytoplasm</keyword>
<reference evidence="14" key="1">
    <citation type="journal article" date="2004" name="Nature">
        <title>Genome duplication in the teleost fish Tetraodon nigroviridis reveals the early vertebrate proto-karyotype.</title>
        <authorList>
            <person name="Jaillon O."/>
            <person name="Aury J.-M."/>
            <person name="Brunet F."/>
            <person name="Petit J.-L."/>
            <person name="Stange-Thomann N."/>
            <person name="Mauceli E."/>
            <person name="Bouneau L."/>
            <person name="Fischer C."/>
            <person name="Ozouf-Costaz C."/>
            <person name="Bernot A."/>
            <person name="Nicaud S."/>
            <person name="Jaffe D."/>
            <person name="Fisher S."/>
            <person name="Lutfalla G."/>
            <person name="Dossat C."/>
            <person name="Segurens B."/>
            <person name="Dasilva C."/>
            <person name="Salanoubat M."/>
            <person name="Levy M."/>
            <person name="Boudet N."/>
            <person name="Castellano S."/>
            <person name="Anthouard V."/>
            <person name="Jubin C."/>
            <person name="Castelli V."/>
            <person name="Katinka M."/>
            <person name="Vacherie B."/>
            <person name="Biemont C."/>
            <person name="Skalli Z."/>
            <person name="Cattolico L."/>
            <person name="Poulain J."/>
            <person name="De Berardinis V."/>
            <person name="Cruaud C."/>
            <person name="Duprat S."/>
            <person name="Brottier P."/>
            <person name="Coutanceau J.-P."/>
            <person name="Gouzy J."/>
            <person name="Parra G."/>
            <person name="Lardier G."/>
            <person name="Chapple C."/>
            <person name="McKernan K.J."/>
            <person name="McEwan P."/>
            <person name="Bosak S."/>
            <person name="Kellis M."/>
            <person name="Volff J.-N."/>
            <person name="Guigo R."/>
            <person name="Zody M.C."/>
            <person name="Mesirov J."/>
            <person name="Lindblad-Toh K."/>
            <person name="Birren B."/>
            <person name="Nusbaum C."/>
            <person name="Kahn D."/>
            <person name="Robinson-Rechavi M."/>
            <person name="Laudet V."/>
            <person name="Schachter V."/>
            <person name="Quetier F."/>
            <person name="Saurin W."/>
            <person name="Scarpelli C."/>
            <person name="Wincker P."/>
            <person name="Lander E.S."/>
            <person name="Weissenbach J."/>
            <person name="Roest Crollius H."/>
        </authorList>
    </citation>
    <scope>NUCLEOTIDE SEQUENCE [LARGE SCALE GENOMIC DNA]</scope>
</reference>
<evidence type="ECO:0000256" key="1">
    <source>
        <dbReference type="ARBA" id="ARBA00001962"/>
    </source>
</evidence>
<evidence type="ECO:0000256" key="6">
    <source>
        <dbReference type="ARBA" id="ARBA00022723"/>
    </source>
</evidence>
<dbReference type="KEGG" id="tng:GSTEN00000721G001"/>
<feature type="region of interest" description="Disordered" evidence="13">
    <location>
        <begin position="390"/>
        <end position="415"/>
    </location>
</feature>
<feature type="region of interest" description="Disordered" evidence="13">
    <location>
        <begin position="25"/>
        <end position="180"/>
    </location>
</feature>
<accession>Q4TH71</accession>
<dbReference type="GO" id="GO:0009263">
    <property type="term" value="P:deoxyribonucleotide biosynthetic process"/>
    <property type="evidence" value="ECO:0007669"/>
    <property type="project" value="UniProtKB-KW"/>
</dbReference>
<feature type="non-terminal residue" evidence="14">
    <location>
        <position position="1"/>
    </location>
</feature>
<dbReference type="PROSITE" id="PS00368">
    <property type="entry name" value="RIBORED_SMALL"/>
    <property type="match status" value="1"/>
</dbReference>
<keyword evidence="8" id="KW-0408">Iron</keyword>
<evidence type="ECO:0000256" key="9">
    <source>
        <dbReference type="ARBA" id="ARBA00023116"/>
    </source>
</evidence>
<comment type="caution">
    <text evidence="14">The sequence shown here is derived from an EMBL/GenBank/DDBJ whole genome shotgun (WGS) entry which is preliminary data.</text>
</comment>
<evidence type="ECO:0000256" key="4">
    <source>
        <dbReference type="ARBA" id="ARBA00022490"/>
    </source>
</evidence>
<evidence type="ECO:0000256" key="2">
    <source>
        <dbReference type="ARBA" id="ARBA00004496"/>
    </source>
</evidence>
<sequence length="441" mass="48285">MLSARAPLSAKNESTLVSDVRQLSLGKENTVSPQQRPLLAPLRESGGPAPLPARRRGCSDAIAPSLPPAASESELQPRLGVQNGAEDLRRGSDQAGEEEDGAGGGGGAPAEGEPAALRHLPHPVPGPLADVQEGGGVFLDRRGGRWRLWPPQAGPTPRPLTRSPALAAGGPVQGPAALGVSEGRREVLHLPRVGLLRRQRRDRQREPGEEPRAGRPPLPGRRASNPMRLARWQVERFTQEVQVTEARCFYGFQIAMENIHSEMYSLLIDTYIKEPSEREYLFNAIETLPCVKKKADWALNWIGNQKASTVSARPTLRAAPTRRRPHSLPVLCSRRARGGLCRRGGNLLLGLLCRHLLAEEARPDARPDLLQRADQQRRGSALRLRLSDVQAPAAQTVGTDGRRHHQERRGDRAGVPDRALPVKLIGMNCQLMKRYIEFVAD</sequence>
<dbReference type="InterPro" id="IPR009078">
    <property type="entry name" value="Ferritin-like_SF"/>
</dbReference>
<gene>
    <name evidence="14" type="ORF">GSTENG00000721001</name>
</gene>
<dbReference type="InterPro" id="IPR000358">
    <property type="entry name" value="RNR_small_fam"/>
</dbReference>
<dbReference type="AlphaFoldDB" id="Q4TH71"/>
<evidence type="ECO:0000256" key="8">
    <source>
        <dbReference type="ARBA" id="ARBA00023004"/>
    </source>
</evidence>
<keyword evidence="9" id="KW-0215">Deoxyribonucleotide synthesis</keyword>
<dbReference type="PANTHER" id="PTHR23409:SF20">
    <property type="entry name" value="RIBONUCLEOSIDE-DIPHOSPHATE REDUCTASE SUBUNIT M2"/>
    <property type="match status" value="1"/>
</dbReference>
<dbReference type="EMBL" id="CAAE01003173">
    <property type="protein sequence ID" value="CAF87761.1"/>
    <property type="molecule type" value="Genomic_DNA"/>
</dbReference>
<feature type="compositionally biased region" description="Basic and acidic residues" evidence="13">
    <location>
        <begin position="203"/>
        <end position="213"/>
    </location>
</feature>
<dbReference type="GO" id="GO:0004748">
    <property type="term" value="F:ribonucleoside-diphosphate reductase activity, thioredoxin disulfide as acceptor"/>
    <property type="evidence" value="ECO:0007669"/>
    <property type="project" value="UniProtKB-EC"/>
</dbReference>
<dbReference type="EC" id="1.17.4.1" evidence="3"/>
<keyword evidence="5" id="KW-0597">Phosphoprotein</keyword>
<dbReference type="GO" id="GO:0005829">
    <property type="term" value="C:cytosol"/>
    <property type="evidence" value="ECO:0007669"/>
    <property type="project" value="TreeGrafter"/>
</dbReference>
<comment type="subcellular location">
    <subcellularLocation>
        <location evidence="2">Cytoplasm</location>
    </subcellularLocation>
</comment>
<dbReference type="InterPro" id="IPR012348">
    <property type="entry name" value="RNR-like"/>
</dbReference>
<comment type="cofactor">
    <cofactor evidence="1">
        <name>Fe cation</name>
        <dbReference type="ChEBI" id="CHEBI:24875"/>
    </cofactor>
</comment>
<organism evidence="14">
    <name type="scientific">Tetraodon nigroviridis</name>
    <name type="common">Spotted green pufferfish</name>
    <name type="synonym">Chelonodon nigroviridis</name>
    <dbReference type="NCBI Taxonomy" id="99883"/>
    <lineage>
        <taxon>Eukaryota</taxon>
        <taxon>Metazoa</taxon>
        <taxon>Chordata</taxon>
        <taxon>Craniata</taxon>
        <taxon>Vertebrata</taxon>
        <taxon>Euteleostomi</taxon>
        <taxon>Actinopterygii</taxon>
        <taxon>Neopterygii</taxon>
        <taxon>Teleostei</taxon>
        <taxon>Neoteleostei</taxon>
        <taxon>Acanthomorphata</taxon>
        <taxon>Eupercaria</taxon>
        <taxon>Tetraodontiformes</taxon>
        <taxon>Tetradontoidea</taxon>
        <taxon>Tetraodontidae</taxon>
        <taxon>Tetraodon</taxon>
    </lineage>
</organism>
<name>Q4TH71_TETNG</name>
<dbReference type="SUPFAM" id="SSF47240">
    <property type="entry name" value="Ferritin-like"/>
    <property type="match status" value="1"/>
</dbReference>
<evidence type="ECO:0000256" key="12">
    <source>
        <dbReference type="ARBA" id="ARBA00042512"/>
    </source>
</evidence>
<evidence type="ECO:0000256" key="10">
    <source>
        <dbReference type="ARBA" id="ARBA00030749"/>
    </source>
</evidence>
<evidence type="ECO:0000256" key="5">
    <source>
        <dbReference type="ARBA" id="ARBA00022553"/>
    </source>
</evidence>
<evidence type="ECO:0000313" key="14">
    <source>
        <dbReference type="EMBL" id="CAF87761.1"/>
    </source>
</evidence>
<dbReference type="Pfam" id="PF00268">
    <property type="entry name" value="Ribonuc_red_sm"/>
    <property type="match status" value="1"/>
</dbReference>
<evidence type="ECO:0000256" key="7">
    <source>
        <dbReference type="ARBA" id="ARBA00023002"/>
    </source>
</evidence>
<protein>
    <recommendedName>
        <fullName evidence="11">Ribonucleoside-diphosphate reductase subunit M2</fullName>
        <ecNumber evidence="3">1.17.4.1</ecNumber>
    </recommendedName>
    <alternativeName>
        <fullName evidence="12">Ribonucleotide reductase small chain</fullName>
    </alternativeName>
    <alternativeName>
        <fullName evidence="10">Ribonucleotide reductase small subunit</fullName>
    </alternativeName>
</protein>